<gene>
    <name evidence="11" type="ORF">VP1G_07648</name>
</gene>
<comment type="subcellular location">
    <subcellularLocation>
        <location evidence="2">Chromosome</location>
        <location evidence="2">Centromere</location>
        <location evidence="2">Kinetochore</location>
    </subcellularLocation>
    <subcellularLocation>
        <location evidence="1">Nucleus</location>
    </subcellularLocation>
</comment>
<accession>A0A194V994</accession>
<comment type="similarity">
    <text evidence="7">Belongs to the CENP-H/MCM16 family.</text>
</comment>
<feature type="region of interest" description="Disordered" evidence="9">
    <location>
        <begin position="53"/>
        <end position="79"/>
    </location>
</feature>
<evidence type="ECO:0000256" key="8">
    <source>
        <dbReference type="SAM" id="Coils"/>
    </source>
</evidence>
<dbReference type="Pfam" id="PF05837">
    <property type="entry name" value="CENP-H"/>
    <property type="match status" value="1"/>
</dbReference>
<reference evidence="12" key="1">
    <citation type="submission" date="2014-12" db="EMBL/GenBank/DDBJ databases">
        <title>Genome Sequence of Valsa Canker Pathogens Uncovers a Specific Adaption of Colonization on Woody Bark.</title>
        <authorList>
            <person name="Yin Z."/>
            <person name="Liu H."/>
            <person name="Gao X."/>
            <person name="Li Z."/>
            <person name="Song N."/>
            <person name="Ke X."/>
            <person name="Dai Q."/>
            <person name="Wu Y."/>
            <person name="Sun Y."/>
            <person name="Xu J.-R."/>
            <person name="Kang Z.K."/>
            <person name="Wang L."/>
            <person name="Huang L."/>
        </authorList>
    </citation>
    <scope>NUCLEOTIDE SEQUENCE [LARGE SCALE GENOMIC DNA]</scope>
    <source>
        <strain evidence="12">SXYL134</strain>
    </source>
</reference>
<dbReference type="GO" id="GO:0007059">
    <property type="term" value="P:chromosome segregation"/>
    <property type="evidence" value="ECO:0007669"/>
    <property type="project" value="TreeGrafter"/>
</dbReference>
<evidence type="ECO:0000256" key="4">
    <source>
        <dbReference type="ARBA" id="ARBA00022838"/>
    </source>
</evidence>
<keyword evidence="4" id="KW-0995">Kinetochore</keyword>
<dbReference type="PANTHER" id="PTHR48122:SF1">
    <property type="entry name" value="CENTROMERE PROTEIN H"/>
    <property type="match status" value="1"/>
</dbReference>
<evidence type="ECO:0000256" key="9">
    <source>
        <dbReference type="SAM" id="MobiDB-lite"/>
    </source>
</evidence>
<dbReference type="InterPro" id="IPR008426">
    <property type="entry name" value="CENP-H_C"/>
</dbReference>
<sequence>MDDLQMQDVADEKGTGNQTLFSGAEKEILDLYDQVKELELEIALAKARTRLADESARGVGRGGDAESEDDEADASLLSDQKGVDQAREQLLEAMALYNLRDTVVENVLSTNPILKGIHNSTYASPIEEDIQDWIRTRDDTSHSVAKQSSSLRQVLDQLTEVESDTLRVSRKNRDLAAEVLRLAKEADRDKTDAIADDPAAKEQIVKLEARLTASKQKWRVMKGTASGIVAGSGVDWARDAELRDVVLDPE</sequence>
<dbReference type="OrthoDB" id="2274804at2759"/>
<keyword evidence="5" id="KW-0539">Nucleus</keyword>
<evidence type="ECO:0000256" key="2">
    <source>
        <dbReference type="ARBA" id="ARBA00004629"/>
    </source>
</evidence>
<keyword evidence="3" id="KW-0158">Chromosome</keyword>
<dbReference type="PANTHER" id="PTHR48122">
    <property type="entry name" value="CENTROMERE PROTEIN H"/>
    <property type="match status" value="1"/>
</dbReference>
<protein>
    <recommendedName>
        <fullName evidence="10">Centromere protein H C-terminal domain-containing protein</fullName>
    </recommendedName>
</protein>
<keyword evidence="12" id="KW-1185">Reference proteome</keyword>
<evidence type="ECO:0000256" key="6">
    <source>
        <dbReference type="ARBA" id="ARBA00023328"/>
    </source>
</evidence>
<dbReference type="GO" id="GO:0007052">
    <property type="term" value="P:mitotic spindle organization"/>
    <property type="evidence" value="ECO:0007669"/>
    <property type="project" value="TreeGrafter"/>
</dbReference>
<dbReference type="GO" id="GO:0000776">
    <property type="term" value="C:kinetochore"/>
    <property type="evidence" value="ECO:0007669"/>
    <property type="project" value="UniProtKB-KW"/>
</dbReference>
<evidence type="ECO:0000256" key="7">
    <source>
        <dbReference type="ARBA" id="ARBA00025735"/>
    </source>
</evidence>
<dbReference type="GO" id="GO:0005634">
    <property type="term" value="C:nucleus"/>
    <property type="evidence" value="ECO:0007669"/>
    <property type="project" value="UniProtKB-SubCell"/>
</dbReference>
<evidence type="ECO:0000256" key="1">
    <source>
        <dbReference type="ARBA" id="ARBA00004123"/>
    </source>
</evidence>
<dbReference type="AlphaFoldDB" id="A0A194V994"/>
<dbReference type="GO" id="GO:0051382">
    <property type="term" value="P:kinetochore assembly"/>
    <property type="evidence" value="ECO:0007669"/>
    <property type="project" value="InterPro"/>
</dbReference>
<evidence type="ECO:0000259" key="10">
    <source>
        <dbReference type="Pfam" id="PF05837"/>
    </source>
</evidence>
<dbReference type="InterPro" id="IPR040034">
    <property type="entry name" value="CENP-H"/>
</dbReference>
<evidence type="ECO:0000256" key="3">
    <source>
        <dbReference type="ARBA" id="ARBA00022454"/>
    </source>
</evidence>
<feature type="domain" description="Centromere protein H C-terminal" evidence="10">
    <location>
        <begin position="27"/>
        <end position="250"/>
    </location>
</feature>
<keyword evidence="6" id="KW-0137">Centromere</keyword>
<organism evidence="11 12">
    <name type="scientific">Cytospora mali</name>
    <name type="common">Apple Valsa canker fungus</name>
    <name type="synonym">Valsa mali</name>
    <dbReference type="NCBI Taxonomy" id="578113"/>
    <lineage>
        <taxon>Eukaryota</taxon>
        <taxon>Fungi</taxon>
        <taxon>Dikarya</taxon>
        <taxon>Ascomycota</taxon>
        <taxon>Pezizomycotina</taxon>
        <taxon>Sordariomycetes</taxon>
        <taxon>Sordariomycetidae</taxon>
        <taxon>Diaporthales</taxon>
        <taxon>Cytosporaceae</taxon>
        <taxon>Cytospora</taxon>
    </lineage>
</organism>
<name>A0A194V994_CYTMA</name>
<evidence type="ECO:0000313" key="12">
    <source>
        <dbReference type="Proteomes" id="UP000078576"/>
    </source>
</evidence>
<evidence type="ECO:0000256" key="5">
    <source>
        <dbReference type="ARBA" id="ARBA00023242"/>
    </source>
</evidence>
<dbReference type="Proteomes" id="UP000078576">
    <property type="component" value="Unassembled WGS sequence"/>
</dbReference>
<feature type="coiled-coil region" evidence="8">
    <location>
        <begin position="21"/>
        <end position="48"/>
    </location>
</feature>
<keyword evidence="8" id="KW-0175">Coiled coil</keyword>
<dbReference type="STRING" id="694573.A0A194V994"/>
<proteinExistence type="inferred from homology"/>
<dbReference type="EMBL" id="KN714751">
    <property type="protein sequence ID" value="KUI60454.1"/>
    <property type="molecule type" value="Genomic_DNA"/>
</dbReference>
<evidence type="ECO:0000313" key="11">
    <source>
        <dbReference type="EMBL" id="KUI60454.1"/>
    </source>
</evidence>
<dbReference type="GO" id="GO:0043515">
    <property type="term" value="F:kinetochore binding"/>
    <property type="evidence" value="ECO:0007669"/>
    <property type="project" value="TreeGrafter"/>
</dbReference>